<organism evidence="1 2">
    <name type="scientific">Marinigracilibium pacificum</name>
    <dbReference type="NCBI Taxonomy" id="2729599"/>
    <lineage>
        <taxon>Bacteria</taxon>
        <taxon>Pseudomonadati</taxon>
        <taxon>Bacteroidota</taxon>
        <taxon>Cytophagia</taxon>
        <taxon>Cytophagales</taxon>
        <taxon>Flammeovirgaceae</taxon>
        <taxon>Marinigracilibium</taxon>
    </lineage>
</organism>
<gene>
    <name evidence="1" type="ORF">HH304_07760</name>
</gene>
<name>A0A848J167_9BACT</name>
<keyword evidence="2" id="KW-1185">Reference proteome</keyword>
<dbReference type="RefSeq" id="WP_169679869.1">
    <property type="nucleotide sequence ID" value="NZ_JABBNU010000004.1"/>
</dbReference>
<dbReference type="EMBL" id="JABBNU010000004">
    <property type="protein sequence ID" value="NMM48290.1"/>
    <property type="molecule type" value="Genomic_DNA"/>
</dbReference>
<evidence type="ECO:0000313" key="1">
    <source>
        <dbReference type="EMBL" id="NMM48290.1"/>
    </source>
</evidence>
<protein>
    <submittedName>
        <fullName evidence="1">Uncharacterized protein</fullName>
    </submittedName>
</protein>
<comment type="caution">
    <text evidence="1">The sequence shown here is derived from an EMBL/GenBank/DDBJ whole genome shotgun (WGS) entry which is preliminary data.</text>
</comment>
<proteinExistence type="predicted"/>
<evidence type="ECO:0000313" key="2">
    <source>
        <dbReference type="Proteomes" id="UP000559010"/>
    </source>
</evidence>
<reference evidence="1 2" key="1">
    <citation type="submission" date="2020-04" db="EMBL/GenBank/DDBJ databases">
        <title>Flammeovirgaceae bacterium KN852 isolated from deep sea.</title>
        <authorList>
            <person name="Zhang D.-C."/>
        </authorList>
    </citation>
    <scope>NUCLEOTIDE SEQUENCE [LARGE SCALE GENOMIC DNA]</scope>
    <source>
        <strain evidence="1 2">KN852</strain>
    </source>
</reference>
<accession>A0A848J167</accession>
<dbReference type="AlphaFoldDB" id="A0A848J167"/>
<sequence length="193" mass="22707">MAENKHFIKVLNNWLSTADRNYIQGRYLWMRGGTVGGNNLLWLSIEQLMKILLLQKNKELLNSSSESFEDIDSKTHKVAFQYEKENMPDELINSLVKEYDFDLSHPHHMLKDMCEFYRHKYSSITPTTQSLLLHPEIDKVFFMLRDKIDPIVGVSLIDMLEMDKEKGNSISEINSCVFKNNEHFRSRYLKANN</sequence>
<dbReference type="Proteomes" id="UP000559010">
    <property type="component" value="Unassembled WGS sequence"/>
</dbReference>